<evidence type="ECO:0008006" key="3">
    <source>
        <dbReference type="Google" id="ProtNLM"/>
    </source>
</evidence>
<dbReference type="PANTHER" id="PTHR36156">
    <property type="entry name" value="SLR2101 PROTEIN"/>
    <property type="match status" value="1"/>
</dbReference>
<dbReference type="InterPro" id="IPR014710">
    <property type="entry name" value="RmlC-like_jellyroll"/>
</dbReference>
<dbReference type="Proteomes" id="UP000184330">
    <property type="component" value="Unassembled WGS sequence"/>
</dbReference>
<protein>
    <recommendedName>
        <fullName evidence="3">Cupin 2 conserved barrel domain-containing protein</fullName>
    </recommendedName>
</protein>
<name>A0A1L7WCY7_9HELO</name>
<dbReference type="Gene3D" id="2.60.120.10">
    <property type="entry name" value="Jelly Rolls"/>
    <property type="match status" value="1"/>
</dbReference>
<dbReference type="CDD" id="cd02231">
    <property type="entry name" value="cupin_BLL6423-like"/>
    <property type="match status" value="1"/>
</dbReference>
<sequence>MAVPNIITTSHNNEGLSVFIESPEYKALSPYVGILYSSDGEPVNLNGNADLSKFNAHHFNDLIPKQGNIVLVAEWPAATDSRDHMHRTLSVDVGVMLSGSVECHLDSGESRLVRPGDVLLQRGTKHAWVNHSLTETARMLCFVMPSQSVEGAKA</sequence>
<reference evidence="1 2" key="1">
    <citation type="submission" date="2016-03" db="EMBL/GenBank/DDBJ databases">
        <authorList>
            <person name="Ploux O."/>
        </authorList>
    </citation>
    <scope>NUCLEOTIDE SEQUENCE [LARGE SCALE GENOMIC DNA]</scope>
    <source>
        <strain evidence="1 2">UAMH 11012</strain>
    </source>
</reference>
<dbReference type="SUPFAM" id="SSF51182">
    <property type="entry name" value="RmlC-like cupins"/>
    <property type="match status" value="1"/>
</dbReference>
<dbReference type="OrthoDB" id="5840532at2759"/>
<evidence type="ECO:0000313" key="2">
    <source>
        <dbReference type="Proteomes" id="UP000184330"/>
    </source>
</evidence>
<dbReference type="EMBL" id="FJOG01000001">
    <property type="protein sequence ID" value="CZR50654.1"/>
    <property type="molecule type" value="Genomic_DNA"/>
</dbReference>
<dbReference type="AlphaFoldDB" id="A0A1L7WCY7"/>
<dbReference type="STRING" id="576137.A0A1L7WCY7"/>
<proteinExistence type="predicted"/>
<dbReference type="InterPro" id="IPR011051">
    <property type="entry name" value="RmlC_Cupin_sf"/>
</dbReference>
<gene>
    <name evidence="1" type="ORF">PAC_00528</name>
</gene>
<organism evidence="1 2">
    <name type="scientific">Phialocephala subalpina</name>
    <dbReference type="NCBI Taxonomy" id="576137"/>
    <lineage>
        <taxon>Eukaryota</taxon>
        <taxon>Fungi</taxon>
        <taxon>Dikarya</taxon>
        <taxon>Ascomycota</taxon>
        <taxon>Pezizomycotina</taxon>
        <taxon>Leotiomycetes</taxon>
        <taxon>Helotiales</taxon>
        <taxon>Mollisiaceae</taxon>
        <taxon>Phialocephala</taxon>
        <taxon>Phialocephala fortinii species complex</taxon>
    </lineage>
</organism>
<dbReference type="InterPro" id="IPR047142">
    <property type="entry name" value="OryJ/VirC-like"/>
</dbReference>
<evidence type="ECO:0000313" key="1">
    <source>
        <dbReference type="EMBL" id="CZR50654.1"/>
    </source>
</evidence>
<accession>A0A1L7WCY7</accession>
<keyword evidence="2" id="KW-1185">Reference proteome</keyword>
<dbReference type="PANTHER" id="PTHR36156:SF2">
    <property type="entry name" value="CUPIN TYPE-2 DOMAIN-CONTAINING PROTEIN"/>
    <property type="match status" value="1"/>
</dbReference>